<keyword evidence="5 12" id="KW-0547">Nucleotide-binding</keyword>
<dbReference type="GO" id="GO:0005536">
    <property type="term" value="F:D-glucose binding"/>
    <property type="evidence" value="ECO:0007669"/>
    <property type="project" value="InterPro"/>
</dbReference>
<dbReference type="PANTHER" id="PTHR19443">
    <property type="entry name" value="HEXOKINASE"/>
    <property type="match status" value="1"/>
</dbReference>
<dbReference type="GO" id="GO:0006006">
    <property type="term" value="P:glucose metabolic process"/>
    <property type="evidence" value="ECO:0007669"/>
    <property type="project" value="TreeGrafter"/>
</dbReference>
<dbReference type="PANTHER" id="PTHR19443:SF16">
    <property type="entry name" value="HEXOKINASE TYPE 1-RELATED"/>
    <property type="match status" value="1"/>
</dbReference>
<comment type="similarity">
    <text evidence="3 12">Belongs to the hexokinase family.</text>
</comment>
<accession>A0A0N4UFB0</accession>
<dbReference type="UniPathway" id="UPA00109">
    <property type="reaction ID" value="UER00180"/>
</dbReference>
<dbReference type="WBParaSite" id="DME_0000611001-mRNA-1">
    <property type="protein sequence ID" value="DME_0000611001-mRNA-1"/>
    <property type="gene ID" value="DME_0000611001"/>
</dbReference>
<dbReference type="UniPathway" id="UPA00242"/>
<evidence type="ECO:0000256" key="7">
    <source>
        <dbReference type="ARBA" id="ARBA00022840"/>
    </source>
</evidence>
<dbReference type="PRINTS" id="PR00475">
    <property type="entry name" value="HEXOKINASE"/>
</dbReference>
<dbReference type="Proteomes" id="UP000274756">
    <property type="component" value="Unassembled WGS sequence"/>
</dbReference>
<evidence type="ECO:0000256" key="8">
    <source>
        <dbReference type="ARBA" id="ARBA00023152"/>
    </source>
</evidence>
<comment type="catalytic activity">
    <reaction evidence="11">
        <text>D-glucose + ATP = D-glucose 6-phosphate + ADP + H(+)</text>
        <dbReference type="Rhea" id="RHEA:17825"/>
        <dbReference type="ChEBI" id="CHEBI:4167"/>
        <dbReference type="ChEBI" id="CHEBI:15378"/>
        <dbReference type="ChEBI" id="CHEBI:30616"/>
        <dbReference type="ChEBI" id="CHEBI:61548"/>
        <dbReference type="ChEBI" id="CHEBI:456216"/>
        <dbReference type="EC" id="2.7.1.1"/>
    </reaction>
    <physiologicalReaction direction="left-to-right" evidence="11">
        <dbReference type="Rhea" id="RHEA:17826"/>
    </physiologicalReaction>
</comment>
<evidence type="ECO:0000256" key="3">
    <source>
        <dbReference type="ARBA" id="ARBA00009225"/>
    </source>
</evidence>
<evidence type="ECO:0000313" key="18">
    <source>
        <dbReference type="WBParaSite" id="DME_0000611001-mRNA-1"/>
    </source>
</evidence>
<dbReference type="FunFam" id="3.40.367.20:FF:000020">
    <property type="entry name" value="Hexokinase-1"/>
    <property type="match status" value="1"/>
</dbReference>
<evidence type="ECO:0000259" key="13">
    <source>
        <dbReference type="Pfam" id="PF00349"/>
    </source>
</evidence>
<dbReference type="Pfam" id="PF03727">
    <property type="entry name" value="Hexokinase_2"/>
    <property type="match status" value="1"/>
</dbReference>
<protein>
    <recommendedName>
        <fullName evidence="12">Phosphotransferase</fullName>
        <ecNumber evidence="12">2.7.1.-</ecNumber>
    </recommendedName>
</protein>
<dbReference type="InterPro" id="IPR022672">
    <property type="entry name" value="Hexokinase_N"/>
</dbReference>
<dbReference type="SUPFAM" id="SSF53067">
    <property type="entry name" value="Actin-like ATPase domain"/>
    <property type="match status" value="2"/>
</dbReference>
<evidence type="ECO:0000313" key="17">
    <source>
        <dbReference type="Proteomes" id="UP000274756"/>
    </source>
</evidence>
<evidence type="ECO:0000256" key="5">
    <source>
        <dbReference type="ARBA" id="ARBA00022741"/>
    </source>
</evidence>
<dbReference type="GO" id="GO:0004340">
    <property type="term" value="F:glucokinase activity"/>
    <property type="evidence" value="ECO:0007669"/>
    <property type="project" value="TreeGrafter"/>
</dbReference>
<dbReference type="InterPro" id="IPR019807">
    <property type="entry name" value="Hexokinase_BS"/>
</dbReference>
<evidence type="ECO:0000256" key="4">
    <source>
        <dbReference type="ARBA" id="ARBA00022679"/>
    </source>
</evidence>
<comment type="pathway">
    <text evidence="2">Carbohydrate metabolism; hexose metabolism.</text>
</comment>
<evidence type="ECO:0000256" key="10">
    <source>
        <dbReference type="ARBA" id="ARBA00047905"/>
    </source>
</evidence>
<dbReference type="GO" id="GO:0005739">
    <property type="term" value="C:mitochondrion"/>
    <property type="evidence" value="ECO:0007669"/>
    <property type="project" value="TreeGrafter"/>
</dbReference>
<gene>
    <name evidence="15" type="ORF">DME_LOCUS1049</name>
</gene>
<keyword evidence="17" id="KW-1185">Reference proteome</keyword>
<evidence type="ECO:0000256" key="12">
    <source>
        <dbReference type="RuleBase" id="RU362007"/>
    </source>
</evidence>
<dbReference type="OrthoDB" id="419537at2759"/>
<dbReference type="GO" id="GO:0006096">
    <property type="term" value="P:glycolytic process"/>
    <property type="evidence" value="ECO:0007669"/>
    <property type="project" value="UniProtKB-UniPathway"/>
</dbReference>
<organism evidence="16 18">
    <name type="scientific">Dracunculus medinensis</name>
    <name type="common">Guinea worm</name>
    <dbReference type="NCBI Taxonomy" id="318479"/>
    <lineage>
        <taxon>Eukaryota</taxon>
        <taxon>Metazoa</taxon>
        <taxon>Ecdysozoa</taxon>
        <taxon>Nematoda</taxon>
        <taxon>Chromadorea</taxon>
        <taxon>Rhabditida</taxon>
        <taxon>Spirurina</taxon>
        <taxon>Dracunculoidea</taxon>
        <taxon>Dracunculidae</taxon>
        <taxon>Dracunculus</taxon>
    </lineage>
</organism>
<comment type="catalytic activity">
    <reaction evidence="9">
        <text>a D-hexose + ATP = a D-hexose 6-phosphate + ADP + H(+)</text>
        <dbReference type="Rhea" id="RHEA:22740"/>
        <dbReference type="ChEBI" id="CHEBI:4194"/>
        <dbReference type="ChEBI" id="CHEBI:15378"/>
        <dbReference type="ChEBI" id="CHEBI:30616"/>
        <dbReference type="ChEBI" id="CHEBI:229467"/>
        <dbReference type="ChEBI" id="CHEBI:456216"/>
        <dbReference type="EC" id="2.7.1.1"/>
    </reaction>
    <physiologicalReaction direction="left-to-right" evidence="9">
        <dbReference type="Rhea" id="RHEA:22741"/>
    </physiologicalReaction>
</comment>
<dbReference type="GO" id="GO:0001678">
    <property type="term" value="P:intracellular glucose homeostasis"/>
    <property type="evidence" value="ECO:0007669"/>
    <property type="project" value="InterPro"/>
</dbReference>
<reference evidence="18" key="1">
    <citation type="submission" date="2016-04" db="UniProtKB">
        <authorList>
            <consortium name="WormBaseParasite"/>
        </authorList>
    </citation>
    <scope>IDENTIFICATION</scope>
</reference>
<evidence type="ECO:0000256" key="1">
    <source>
        <dbReference type="ARBA" id="ARBA00004888"/>
    </source>
</evidence>
<dbReference type="Gene3D" id="3.30.420.40">
    <property type="match status" value="1"/>
</dbReference>
<evidence type="ECO:0000256" key="2">
    <source>
        <dbReference type="ARBA" id="ARBA00005028"/>
    </source>
</evidence>
<evidence type="ECO:0000259" key="14">
    <source>
        <dbReference type="Pfam" id="PF03727"/>
    </source>
</evidence>
<dbReference type="GO" id="GO:0008865">
    <property type="term" value="F:fructokinase activity"/>
    <property type="evidence" value="ECO:0007669"/>
    <property type="project" value="TreeGrafter"/>
</dbReference>
<dbReference type="InterPro" id="IPR001312">
    <property type="entry name" value="Hexokinase"/>
</dbReference>
<keyword evidence="8 12" id="KW-0324">Glycolysis</keyword>
<evidence type="ECO:0000313" key="15">
    <source>
        <dbReference type="EMBL" id="VDN51076.1"/>
    </source>
</evidence>
<dbReference type="Proteomes" id="UP000038040">
    <property type="component" value="Unplaced"/>
</dbReference>
<dbReference type="InterPro" id="IPR043129">
    <property type="entry name" value="ATPase_NBD"/>
</dbReference>
<feature type="domain" description="Hexokinase C-terminal" evidence="14">
    <location>
        <begin position="236"/>
        <end position="360"/>
    </location>
</feature>
<dbReference type="AlphaFoldDB" id="A0A0N4UFB0"/>
<name>A0A0N4UFB0_DRAME</name>
<dbReference type="PROSITE" id="PS00378">
    <property type="entry name" value="HEXOKINASE_1"/>
    <property type="match status" value="1"/>
</dbReference>
<dbReference type="GO" id="GO:0005829">
    <property type="term" value="C:cytosol"/>
    <property type="evidence" value="ECO:0007669"/>
    <property type="project" value="TreeGrafter"/>
</dbReference>
<dbReference type="STRING" id="318479.A0A0N4UFB0"/>
<evidence type="ECO:0000256" key="9">
    <source>
        <dbReference type="ARBA" id="ARBA00044613"/>
    </source>
</evidence>
<dbReference type="PROSITE" id="PS51748">
    <property type="entry name" value="HEXOKINASE_2"/>
    <property type="match status" value="1"/>
</dbReference>
<dbReference type="GO" id="GO:0005524">
    <property type="term" value="F:ATP binding"/>
    <property type="evidence" value="ECO:0007669"/>
    <property type="project" value="UniProtKB-UniRule"/>
</dbReference>
<dbReference type="Gene3D" id="3.40.367.20">
    <property type="match status" value="1"/>
</dbReference>
<dbReference type="InterPro" id="IPR022673">
    <property type="entry name" value="Hexokinase_C"/>
</dbReference>
<keyword evidence="4 12" id="KW-0808">Transferase</keyword>
<keyword evidence="7 12" id="KW-0067">ATP-binding</keyword>
<comment type="catalytic activity">
    <reaction evidence="10">
        <text>D-fructose + ATP = D-fructose 6-phosphate + ADP + H(+)</text>
        <dbReference type="Rhea" id="RHEA:16125"/>
        <dbReference type="ChEBI" id="CHEBI:15378"/>
        <dbReference type="ChEBI" id="CHEBI:30616"/>
        <dbReference type="ChEBI" id="CHEBI:37721"/>
        <dbReference type="ChEBI" id="CHEBI:61527"/>
        <dbReference type="ChEBI" id="CHEBI:456216"/>
        <dbReference type="EC" id="2.7.1.1"/>
    </reaction>
    <physiologicalReaction direction="left-to-right" evidence="10">
        <dbReference type="Rhea" id="RHEA:16126"/>
    </physiologicalReaction>
</comment>
<proteinExistence type="inferred from homology"/>
<evidence type="ECO:0000256" key="6">
    <source>
        <dbReference type="ARBA" id="ARBA00022777"/>
    </source>
</evidence>
<feature type="domain" description="Hexokinase N-terminal" evidence="13">
    <location>
        <begin position="33"/>
        <end position="230"/>
    </location>
</feature>
<comment type="pathway">
    <text evidence="1">Carbohydrate degradation; glycolysis; D-glyceraldehyde 3-phosphate and glycerone phosphate from D-glucose: step 1/4.</text>
</comment>
<keyword evidence="6 12" id="KW-0418">Kinase</keyword>
<evidence type="ECO:0000256" key="11">
    <source>
        <dbReference type="ARBA" id="ARBA00048160"/>
    </source>
</evidence>
<sequence>MPRRLSHGKPISPERFKSDTAIKKLEIANSKKIRQLCKCLILSDEALKKVMNEMADKMEKGLSDQPDIKSPLKMLPSFVRSLPNGSERGDYLALDLGGTNFRVLLIRLNDRGAEMSGKIYSIPDAVKKGSGIALFDHIAACIADFLDGKDLKTTKLPVGFTFSFPCLQETINVAKLISWTKGFNASDVIGNNVVQLLHEACLRRKQFEDLNVEIVALLNDTVGTLMACAFKENSCEIGVILGTGSNACYMEKIEKCPKLKALENDEYPKEMIINMEWGALGDDGGLDFVRTRYDISVDKYTINPGRQMFEKMISGMYLGEIVRHVLLHLAEENVLFIYGSYDALNQPYSFPTKYVSEIERSHF</sequence>
<reference evidence="15 17" key="2">
    <citation type="submission" date="2018-11" db="EMBL/GenBank/DDBJ databases">
        <authorList>
            <consortium name="Pathogen Informatics"/>
        </authorList>
    </citation>
    <scope>NUCLEOTIDE SEQUENCE [LARGE SCALE GENOMIC DNA]</scope>
</reference>
<dbReference type="FunFam" id="3.30.420.40:FF:000095">
    <property type="entry name" value="Phosphotransferase"/>
    <property type="match status" value="1"/>
</dbReference>
<evidence type="ECO:0000313" key="16">
    <source>
        <dbReference type="Proteomes" id="UP000038040"/>
    </source>
</evidence>
<dbReference type="Pfam" id="PF00349">
    <property type="entry name" value="Hexokinase_1"/>
    <property type="match status" value="1"/>
</dbReference>
<dbReference type="EC" id="2.7.1.-" evidence="12"/>
<dbReference type="EMBL" id="UYYG01000012">
    <property type="protein sequence ID" value="VDN51076.1"/>
    <property type="molecule type" value="Genomic_DNA"/>
</dbReference>